<sequence length="1227" mass="132512">MCLALFADCGSSARCEEGFECGVPEFAARLEMSAYHFRVGDVPCVLWTSQLTAAFTTGHWSALQSLHKACAKAREFNYFQGGGTHQWVQYYAERIQSDQSCLNEWHAMDDLVSKRPPTPDFDRARATQKGETEALIRSKLKELMMSVDLDEVTSKFMRSRLEEELDMSLQQFKPFIDQEMLTILGQMDAATEILEYLYLGSEWNASNLEELKDKGVGHILNVTREIDNFYPGLFDYFNIRVYDDETTEMLKHWDKTYKYIAQAKEQGSKVLVHCKMGISRSASVVIAYVMKAYGWDLRQALDFVKTRRSCIKPNSGFLKQLETYQGILHASKQRHNSIWRSKSETNLKDEQPDRGALGSSSGGRGSAADSNGAARIGGKGGSASNSLLVPGSVSRPKSWSPDDLASDAFFAANNSNNNSDTMSNPCHAAIAAGRTKPSRRRIGRPRYGTDPLCYTISHTSTASTLEQVQATEQEKNAKNAAANGVKASLPIVAPVTPSKCSPAVIAVADDEQDPGLRRVASVKDRICELESQVGVPKSLAAGTKQVTKTEVLRSSTGDMPAVTWASKPQSAFLGGPVKSGTTDESSVNLYSCLPSCGGGESSSLEMLRDVQPVASQTKPLTPKHTAVIVKSSPAPSTWTLGGAAGDSDKEPEPAVVTTAALPTAKEATFSSVLRRSAEDRVPTLQGHGGITLQRSATDIGLLAPSSQTVCRPAGRHHPLLHCDSDDSVLGSARPLAEICKLQVGFGEDRSQGTTLEARRDATAAQSFKWTAGRQNFLKSEREHQQIAAGGLPTRCKLRKTKPYLEEKSFARALCLEGGTFPSQTRSMPSTPPEQLPDASSPNRQILRSQSLRSEHRPKSLALPVPSTCMSGRSPPKILASQSSEAQPLPAFSTSPEIKHSMSTPSVMEAVNEVLCETRQVISNAMHLIPCAKTPPETYSPLLSSGHGLEHVEADNPASELSEVPQVGIVRQQRAVLEGLQPPRASAPALPSAVSTDRKPPTGDTTGRSKKEQARIIKELGSTMLPSVPGDSPPFCSSSTTTDQQQLDDDESAVGVVKRLTKELEAKARNGKTKPAGIVDRLVIVERSSGDSNEPVCSGSSSTPNSPPTRGLRAFSEGRPAGPDPPPALPAPPTPSRCTSLDADRLRKLTASRSITALLARAPRAGEPQPSAMVTATPTHQRQHLLAPPTAALPGGLQRKVRKQQGKTHPLSKLTVRQRHANPLYNTM</sequence>
<reference evidence="1" key="1">
    <citation type="submission" date="2020-05" db="EMBL/GenBank/DDBJ databases">
        <title>Large-scale comparative analyses of tick genomes elucidate their genetic diversity and vector capacities.</title>
        <authorList>
            <person name="Jia N."/>
            <person name="Wang J."/>
            <person name="Shi W."/>
            <person name="Du L."/>
            <person name="Sun Y."/>
            <person name="Zhan W."/>
            <person name="Jiang J."/>
            <person name="Wang Q."/>
            <person name="Zhang B."/>
            <person name="Ji P."/>
            <person name="Sakyi L.B."/>
            <person name="Cui X."/>
            <person name="Yuan T."/>
            <person name="Jiang B."/>
            <person name="Yang W."/>
            <person name="Lam T.T.-Y."/>
            <person name="Chang Q."/>
            <person name="Ding S."/>
            <person name="Wang X."/>
            <person name="Zhu J."/>
            <person name="Ruan X."/>
            <person name="Zhao L."/>
            <person name="Wei J."/>
            <person name="Que T."/>
            <person name="Du C."/>
            <person name="Cheng J."/>
            <person name="Dai P."/>
            <person name="Han X."/>
            <person name="Huang E."/>
            <person name="Gao Y."/>
            <person name="Liu J."/>
            <person name="Shao H."/>
            <person name="Ye R."/>
            <person name="Li L."/>
            <person name="Wei W."/>
            <person name="Wang X."/>
            <person name="Wang C."/>
            <person name="Yang T."/>
            <person name="Huo Q."/>
            <person name="Li W."/>
            <person name="Guo W."/>
            <person name="Chen H."/>
            <person name="Zhou L."/>
            <person name="Ni X."/>
            <person name="Tian J."/>
            <person name="Zhou Y."/>
            <person name="Sheng Y."/>
            <person name="Liu T."/>
            <person name="Pan Y."/>
            <person name="Xia L."/>
            <person name="Li J."/>
            <person name="Zhao F."/>
            <person name="Cao W."/>
        </authorList>
    </citation>
    <scope>NUCLEOTIDE SEQUENCE</scope>
    <source>
        <strain evidence="1">Hyas-2018</strain>
    </source>
</reference>
<accession>A0ACB7SKM5</accession>
<name>A0ACB7SKM5_HYAAI</name>
<evidence type="ECO:0000313" key="1">
    <source>
        <dbReference type="EMBL" id="KAH6933682.1"/>
    </source>
</evidence>
<evidence type="ECO:0000313" key="2">
    <source>
        <dbReference type="Proteomes" id="UP000821845"/>
    </source>
</evidence>
<comment type="caution">
    <text evidence="1">The sequence shown here is derived from an EMBL/GenBank/DDBJ whole genome shotgun (WGS) entry which is preliminary data.</text>
</comment>
<keyword evidence="2" id="KW-1185">Reference proteome</keyword>
<gene>
    <name evidence="1" type="ORF">HPB50_017563</name>
</gene>
<organism evidence="1 2">
    <name type="scientific">Hyalomma asiaticum</name>
    <name type="common">Tick</name>
    <dbReference type="NCBI Taxonomy" id="266040"/>
    <lineage>
        <taxon>Eukaryota</taxon>
        <taxon>Metazoa</taxon>
        <taxon>Ecdysozoa</taxon>
        <taxon>Arthropoda</taxon>
        <taxon>Chelicerata</taxon>
        <taxon>Arachnida</taxon>
        <taxon>Acari</taxon>
        <taxon>Parasitiformes</taxon>
        <taxon>Ixodida</taxon>
        <taxon>Ixodoidea</taxon>
        <taxon>Ixodidae</taxon>
        <taxon>Hyalomminae</taxon>
        <taxon>Hyalomma</taxon>
    </lineage>
</organism>
<proteinExistence type="predicted"/>
<dbReference type="EMBL" id="CM023484">
    <property type="protein sequence ID" value="KAH6933682.1"/>
    <property type="molecule type" value="Genomic_DNA"/>
</dbReference>
<protein>
    <submittedName>
        <fullName evidence="1">Uncharacterized protein</fullName>
    </submittedName>
</protein>
<dbReference type="Proteomes" id="UP000821845">
    <property type="component" value="Chromosome 4"/>
</dbReference>